<comment type="caution">
    <text evidence="2">The sequence shown here is derived from an EMBL/GenBank/DDBJ whole genome shotgun (WGS) entry which is preliminary data.</text>
</comment>
<accession>A0AAV6V6X6</accession>
<organism evidence="2 3">
    <name type="scientific">Oedothorax gibbosus</name>
    <dbReference type="NCBI Taxonomy" id="931172"/>
    <lineage>
        <taxon>Eukaryota</taxon>
        <taxon>Metazoa</taxon>
        <taxon>Ecdysozoa</taxon>
        <taxon>Arthropoda</taxon>
        <taxon>Chelicerata</taxon>
        <taxon>Arachnida</taxon>
        <taxon>Araneae</taxon>
        <taxon>Araneomorphae</taxon>
        <taxon>Entelegynae</taxon>
        <taxon>Araneoidea</taxon>
        <taxon>Linyphiidae</taxon>
        <taxon>Erigoninae</taxon>
        <taxon>Oedothorax</taxon>
    </lineage>
</organism>
<dbReference type="Proteomes" id="UP000827092">
    <property type="component" value="Unassembled WGS sequence"/>
</dbReference>
<dbReference type="EMBL" id="JAFNEN010000139">
    <property type="protein sequence ID" value="KAG8192464.1"/>
    <property type="molecule type" value="Genomic_DNA"/>
</dbReference>
<evidence type="ECO:0000313" key="2">
    <source>
        <dbReference type="EMBL" id="KAG8192464.1"/>
    </source>
</evidence>
<gene>
    <name evidence="2" type="ORF">JTE90_017994</name>
</gene>
<evidence type="ECO:0000256" key="1">
    <source>
        <dbReference type="SAM" id="MobiDB-lite"/>
    </source>
</evidence>
<keyword evidence="3" id="KW-1185">Reference proteome</keyword>
<feature type="compositionally biased region" description="Low complexity" evidence="1">
    <location>
        <begin position="149"/>
        <end position="167"/>
    </location>
</feature>
<reference evidence="2 3" key="1">
    <citation type="journal article" date="2022" name="Nat. Ecol. Evol.">
        <title>A masculinizing supergene underlies an exaggerated male reproductive morph in a spider.</title>
        <authorList>
            <person name="Hendrickx F."/>
            <person name="De Corte Z."/>
            <person name="Sonet G."/>
            <person name="Van Belleghem S.M."/>
            <person name="Kostlbacher S."/>
            <person name="Vangestel C."/>
        </authorList>
    </citation>
    <scope>NUCLEOTIDE SEQUENCE [LARGE SCALE GENOMIC DNA]</scope>
    <source>
        <strain evidence="2">W744_W776</strain>
    </source>
</reference>
<evidence type="ECO:0000313" key="3">
    <source>
        <dbReference type="Proteomes" id="UP000827092"/>
    </source>
</evidence>
<feature type="region of interest" description="Disordered" evidence="1">
    <location>
        <begin position="58"/>
        <end position="231"/>
    </location>
</feature>
<feature type="compositionally biased region" description="Polar residues" evidence="1">
    <location>
        <begin position="58"/>
        <end position="85"/>
    </location>
</feature>
<feature type="compositionally biased region" description="Low complexity" evidence="1">
    <location>
        <begin position="176"/>
        <end position="201"/>
    </location>
</feature>
<dbReference type="AlphaFoldDB" id="A0AAV6V6X6"/>
<name>A0AAV6V6X6_9ARAC</name>
<feature type="compositionally biased region" description="Polar residues" evidence="1">
    <location>
        <begin position="207"/>
        <end position="224"/>
    </location>
</feature>
<proteinExistence type="predicted"/>
<sequence>MTSLQRKVRENTLVRQYHQTNHPSKSRRSKFQYQVDFLELLEKHRSLRVHQIKEVNETQEGWPTDGFSSLQPTINRNPTAPASSDDQPKTKGPGKDICQALPSRKSSKKDLPNTFQYTSPITTPESSSSPVSPDVSGVSPANANSTVPSSTQQSASKIGSSSQMQSSTPNSIPKNSQPGQQTSSSSQPGGSIQSSSISSPTDGRSRYQPSNAPSNNLEAPSVSSEKMRFQK</sequence>
<feature type="compositionally biased region" description="Low complexity" evidence="1">
    <location>
        <begin position="118"/>
        <end position="140"/>
    </location>
</feature>
<protein>
    <submittedName>
        <fullName evidence="2">Uncharacterized protein</fullName>
    </submittedName>
</protein>